<dbReference type="AlphaFoldDB" id="A0A0S8FXR2"/>
<protein>
    <recommendedName>
        <fullName evidence="6">Aminotransferase</fullName>
        <ecNumber evidence="6">2.6.1.-</ecNumber>
    </recommendedName>
</protein>
<evidence type="ECO:0000259" key="8">
    <source>
        <dbReference type="Pfam" id="PF00155"/>
    </source>
</evidence>
<evidence type="ECO:0000256" key="6">
    <source>
        <dbReference type="RuleBase" id="RU000481"/>
    </source>
</evidence>
<dbReference type="InterPro" id="IPR015424">
    <property type="entry name" value="PyrdxlP-dep_Trfase"/>
</dbReference>
<dbReference type="EC" id="2.6.1.-" evidence="6"/>
<evidence type="ECO:0000256" key="4">
    <source>
        <dbReference type="ARBA" id="ARBA00022679"/>
    </source>
</evidence>
<keyword evidence="4 6" id="KW-0808">Transferase</keyword>
<proteinExistence type="inferred from homology"/>
<dbReference type="GO" id="GO:0030170">
    <property type="term" value="F:pyridoxal phosphate binding"/>
    <property type="evidence" value="ECO:0007669"/>
    <property type="project" value="InterPro"/>
</dbReference>
<evidence type="ECO:0000256" key="2">
    <source>
        <dbReference type="ARBA" id="ARBA00007441"/>
    </source>
</evidence>
<comment type="cofactor">
    <cofactor evidence="1 6">
        <name>pyridoxal 5'-phosphate</name>
        <dbReference type="ChEBI" id="CHEBI:597326"/>
    </cofactor>
</comment>
<feature type="region of interest" description="Disordered" evidence="7">
    <location>
        <begin position="1"/>
        <end position="20"/>
    </location>
</feature>
<dbReference type="PROSITE" id="PS00105">
    <property type="entry name" value="AA_TRANSFER_CLASS_1"/>
    <property type="match status" value="1"/>
</dbReference>
<dbReference type="EMBL" id="LJUJ01000001">
    <property type="protein sequence ID" value="KPK64667.1"/>
    <property type="molecule type" value="Genomic_DNA"/>
</dbReference>
<evidence type="ECO:0000256" key="7">
    <source>
        <dbReference type="SAM" id="MobiDB-lite"/>
    </source>
</evidence>
<evidence type="ECO:0000256" key="3">
    <source>
        <dbReference type="ARBA" id="ARBA00022576"/>
    </source>
</evidence>
<evidence type="ECO:0000313" key="10">
    <source>
        <dbReference type="Proteomes" id="UP000051373"/>
    </source>
</evidence>
<dbReference type="InterPro" id="IPR050596">
    <property type="entry name" value="AspAT/PAT-like"/>
</dbReference>
<dbReference type="STRING" id="1703779.AMJ83_00210"/>
<organism evidence="9 10">
    <name type="scientific">candidate division WOR_3 bacterium SM23_42</name>
    <dbReference type="NCBI Taxonomy" id="1703779"/>
    <lineage>
        <taxon>Bacteria</taxon>
        <taxon>Bacteria division WOR-3</taxon>
    </lineage>
</organism>
<dbReference type="Gene3D" id="3.90.1150.10">
    <property type="entry name" value="Aspartate Aminotransferase, domain 1"/>
    <property type="match status" value="1"/>
</dbReference>
<reference evidence="9 10" key="1">
    <citation type="journal article" date="2015" name="Microbiome">
        <title>Genomic resolution of linkages in carbon, nitrogen, and sulfur cycling among widespread estuary sediment bacteria.</title>
        <authorList>
            <person name="Baker B.J."/>
            <person name="Lazar C.S."/>
            <person name="Teske A.P."/>
            <person name="Dick G.J."/>
        </authorList>
    </citation>
    <scope>NUCLEOTIDE SEQUENCE [LARGE SCALE GENOMIC DNA]</scope>
    <source>
        <strain evidence="9">SM23_42</strain>
    </source>
</reference>
<dbReference type="InterPro" id="IPR015422">
    <property type="entry name" value="PyrdxlP-dep_Trfase_small"/>
</dbReference>
<dbReference type="Gene3D" id="3.40.640.10">
    <property type="entry name" value="Type I PLP-dependent aspartate aminotransferase-like (Major domain)"/>
    <property type="match status" value="1"/>
</dbReference>
<dbReference type="InterPro" id="IPR004838">
    <property type="entry name" value="NHTrfase_class1_PyrdxlP-BS"/>
</dbReference>
<dbReference type="Pfam" id="PF00155">
    <property type="entry name" value="Aminotran_1_2"/>
    <property type="match status" value="1"/>
</dbReference>
<gene>
    <name evidence="9" type="ORF">AMJ83_00210</name>
</gene>
<dbReference type="PATRIC" id="fig|1703779.3.peg.117"/>
<feature type="domain" description="Aminotransferase class I/classII large" evidence="8">
    <location>
        <begin position="45"/>
        <end position="396"/>
    </location>
</feature>
<name>A0A0S8FXR2_UNCW3</name>
<dbReference type="InterPro" id="IPR004839">
    <property type="entry name" value="Aminotransferase_I/II_large"/>
</dbReference>
<dbReference type="Proteomes" id="UP000051373">
    <property type="component" value="Unassembled WGS sequence"/>
</dbReference>
<dbReference type="SUPFAM" id="SSF53383">
    <property type="entry name" value="PLP-dependent transferases"/>
    <property type="match status" value="1"/>
</dbReference>
<sequence>MKAAKKQTKSRPHKPALSKRAFAMPQSPIRKLSPYADEAKEKGIHVFHLNIGQPDIETPKEMFEAIASYREKVLRYGPSGGLLDLRLAVADYYRRVGIDVDLDNVWITTGGSEAILFAMMAVCDPGDEILVFEPFYTNYNGLAVMAQVKLIPMTTKVENGFHLPMHKGIEAKVTRKTKAILINTPNNPTGTVLSEEEMYILYKICKKHGLFLLSDEVYREFVYDGRTQTSALSLPEIQDQVIVLDSISKRFSACGARVGCIINRNKKVMDEIIKFSQARLCPPTIAQIGAIGAYKNFDHYIKPVIAEYEHRRDFLFDGLQKIAGVYGHKPEGAFYTVLRLPIKNADVFCRWLLSDFEHNKKTVMLSPANGFYSSPRKGLNEVRIAYVLKEDDLRDALIVLDAALKKFKG</sequence>
<dbReference type="GO" id="GO:0008483">
    <property type="term" value="F:transaminase activity"/>
    <property type="evidence" value="ECO:0007669"/>
    <property type="project" value="UniProtKB-KW"/>
</dbReference>
<dbReference type="CDD" id="cd00609">
    <property type="entry name" value="AAT_like"/>
    <property type="match status" value="1"/>
</dbReference>
<dbReference type="PANTHER" id="PTHR46383:SF2">
    <property type="entry name" value="AMINOTRANSFERASE"/>
    <property type="match status" value="1"/>
</dbReference>
<evidence type="ECO:0000313" key="9">
    <source>
        <dbReference type="EMBL" id="KPK64667.1"/>
    </source>
</evidence>
<dbReference type="NCBIfam" id="NF005744">
    <property type="entry name" value="PRK07568.1"/>
    <property type="match status" value="1"/>
</dbReference>
<evidence type="ECO:0000256" key="1">
    <source>
        <dbReference type="ARBA" id="ARBA00001933"/>
    </source>
</evidence>
<feature type="compositionally biased region" description="Basic residues" evidence="7">
    <location>
        <begin position="1"/>
        <end position="17"/>
    </location>
</feature>
<dbReference type="InterPro" id="IPR015421">
    <property type="entry name" value="PyrdxlP-dep_Trfase_major"/>
</dbReference>
<keyword evidence="5" id="KW-0663">Pyridoxal phosphate</keyword>
<accession>A0A0S8FXR2</accession>
<evidence type="ECO:0000256" key="5">
    <source>
        <dbReference type="ARBA" id="ARBA00022898"/>
    </source>
</evidence>
<comment type="similarity">
    <text evidence="2 6">Belongs to the class-I pyridoxal-phosphate-dependent aminotransferase family.</text>
</comment>
<comment type="caution">
    <text evidence="9">The sequence shown here is derived from an EMBL/GenBank/DDBJ whole genome shotgun (WGS) entry which is preliminary data.</text>
</comment>
<keyword evidence="3 6" id="KW-0032">Aminotransferase</keyword>
<dbReference type="PANTHER" id="PTHR46383">
    <property type="entry name" value="ASPARTATE AMINOTRANSFERASE"/>
    <property type="match status" value="1"/>
</dbReference>
<dbReference type="GO" id="GO:0006520">
    <property type="term" value="P:amino acid metabolic process"/>
    <property type="evidence" value="ECO:0007669"/>
    <property type="project" value="InterPro"/>
</dbReference>